<accession>A0ABQ5V839</accession>
<sequence>MRILLLGTAALALSGCSFFGGGGQYGAPTASNYSYYPSTVSSHHGQRGVISQWNLEGAIGQEFMVGGDFTTPDEVTPIPGIDLPAVSMKDAYETGTRYEVGLSKTLNPSRKFTVMGSYTTAEGKDVAIIQQTGVPTNQIRGQASDYKTFGIEAGLRQYFRPSPAPLFGSVRPYIEGRVGAAKVDDISLTNAREVGAAPGVFNGGTVQMYEGGWVPTGAGLIGIETPIFKQATLGLETGIRYRGALNSDRTDIGPGGVIPLIDNLNNGSENYSVPVTLRGRYRF</sequence>
<comment type="caution">
    <text evidence="2">The sequence shown here is derived from an EMBL/GenBank/DDBJ whole genome shotgun (WGS) entry which is preliminary data.</text>
</comment>
<organism evidence="2 3">
    <name type="scientific">Algimonas ampicilliniresistens</name>
    <dbReference type="NCBI Taxonomy" id="1298735"/>
    <lineage>
        <taxon>Bacteria</taxon>
        <taxon>Pseudomonadati</taxon>
        <taxon>Pseudomonadota</taxon>
        <taxon>Alphaproteobacteria</taxon>
        <taxon>Maricaulales</taxon>
        <taxon>Robiginitomaculaceae</taxon>
        <taxon>Algimonas</taxon>
    </lineage>
</organism>
<name>A0ABQ5V839_9PROT</name>
<evidence type="ECO:0000313" key="3">
    <source>
        <dbReference type="Proteomes" id="UP001161391"/>
    </source>
</evidence>
<dbReference type="EMBL" id="BSNK01000001">
    <property type="protein sequence ID" value="GLQ23215.1"/>
    <property type="molecule type" value="Genomic_DNA"/>
</dbReference>
<evidence type="ECO:0008006" key="4">
    <source>
        <dbReference type="Google" id="ProtNLM"/>
    </source>
</evidence>
<evidence type="ECO:0000256" key="1">
    <source>
        <dbReference type="SAM" id="SignalP"/>
    </source>
</evidence>
<dbReference type="RefSeq" id="WP_284388396.1">
    <property type="nucleotide sequence ID" value="NZ_BSNK01000001.1"/>
</dbReference>
<feature type="chain" id="PRO_5045284337" description="Outer membrane protein beta-barrel domain-containing protein" evidence="1">
    <location>
        <begin position="20"/>
        <end position="283"/>
    </location>
</feature>
<keyword evidence="1" id="KW-0732">Signal</keyword>
<reference evidence="2" key="2">
    <citation type="submission" date="2023-01" db="EMBL/GenBank/DDBJ databases">
        <title>Draft genome sequence of Algimonas ampicilliniresistens strain NBRC 108219.</title>
        <authorList>
            <person name="Sun Q."/>
            <person name="Mori K."/>
        </authorList>
    </citation>
    <scope>NUCLEOTIDE SEQUENCE</scope>
    <source>
        <strain evidence="2">NBRC 108219</strain>
    </source>
</reference>
<evidence type="ECO:0000313" key="2">
    <source>
        <dbReference type="EMBL" id="GLQ23215.1"/>
    </source>
</evidence>
<protein>
    <recommendedName>
        <fullName evidence="4">Outer membrane protein beta-barrel domain-containing protein</fullName>
    </recommendedName>
</protein>
<reference evidence="2" key="1">
    <citation type="journal article" date="2014" name="Int. J. Syst. Evol. Microbiol.">
        <title>Complete genome of a new Firmicutes species belonging to the dominant human colonic microbiota ('Ruminococcus bicirculans') reveals two chromosomes and a selective capacity to utilize plant glucans.</title>
        <authorList>
            <consortium name="NISC Comparative Sequencing Program"/>
            <person name="Wegmann U."/>
            <person name="Louis P."/>
            <person name="Goesmann A."/>
            <person name="Henrissat B."/>
            <person name="Duncan S.H."/>
            <person name="Flint H.J."/>
        </authorList>
    </citation>
    <scope>NUCLEOTIDE SEQUENCE</scope>
    <source>
        <strain evidence="2">NBRC 108219</strain>
    </source>
</reference>
<feature type="signal peptide" evidence="1">
    <location>
        <begin position="1"/>
        <end position="19"/>
    </location>
</feature>
<dbReference type="PROSITE" id="PS51257">
    <property type="entry name" value="PROKAR_LIPOPROTEIN"/>
    <property type="match status" value="1"/>
</dbReference>
<gene>
    <name evidence="2" type="ORF">GCM10007853_10890</name>
</gene>
<proteinExistence type="predicted"/>
<dbReference type="Proteomes" id="UP001161391">
    <property type="component" value="Unassembled WGS sequence"/>
</dbReference>
<keyword evidence="3" id="KW-1185">Reference proteome</keyword>